<dbReference type="Proteomes" id="UP001595974">
    <property type="component" value="Unassembled WGS sequence"/>
</dbReference>
<organism evidence="7 8">
    <name type="scientific">Thauera sinica</name>
    <dbReference type="NCBI Taxonomy" id="2665146"/>
    <lineage>
        <taxon>Bacteria</taxon>
        <taxon>Pseudomonadati</taxon>
        <taxon>Pseudomonadota</taxon>
        <taxon>Betaproteobacteria</taxon>
        <taxon>Rhodocyclales</taxon>
        <taxon>Zoogloeaceae</taxon>
        <taxon>Thauera</taxon>
    </lineage>
</organism>
<dbReference type="InterPro" id="IPR003660">
    <property type="entry name" value="HAMP_dom"/>
</dbReference>
<dbReference type="SMART" id="SM00304">
    <property type="entry name" value="HAMP"/>
    <property type="match status" value="2"/>
</dbReference>
<reference evidence="8" key="1">
    <citation type="journal article" date="2019" name="Int. J. Syst. Evol. Microbiol.">
        <title>The Global Catalogue of Microorganisms (GCM) 10K type strain sequencing project: providing services to taxonomists for standard genome sequencing and annotation.</title>
        <authorList>
            <consortium name="The Broad Institute Genomics Platform"/>
            <consortium name="The Broad Institute Genome Sequencing Center for Infectious Disease"/>
            <person name="Wu L."/>
            <person name="Ma J."/>
        </authorList>
    </citation>
    <scope>NUCLEOTIDE SEQUENCE [LARGE SCALE GENOMIC DNA]</scope>
    <source>
        <strain evidence="8">SHR3</strain>
    </source>
</reference>
<dbReference type="PROSITE" id="PS51257">
    <property type="entry name" value="PROKAR_LIPOPROTEIN"/>
    <property type="match status" value="1"/>
</dbReference>
<dbReference type="Pfam" id="PF00672">
    <property type="entry name" value="HAMP"/>
    <property type="match status" value="1"/>
</dbReference>
<evidence type="ECO:0000313" key="7">
    <source>
        <dbReference type="EMBL" id="MFC5768825.1"/>
    </source>
</evidence>
<protein>
    <submittedName>
        <fullName evidence="7">Methyl-accepting chemotaxis protein</fullName>
    </submittedName>
</protein>
<comment type="similarity">
    <text evidence="2">Belongs to the methyl-accepting chemotaxis (MCP) protein family.</text>
</comment>
<evidence type="ECO:0000259" key="6">
    <source>
        <dbReference type="PROSITE" id="PS50885"/>
    </source>
</evidence>
<evidence type="ECO:0000259" key="5">
    <source>
        <dbReference type="PROSITE" id="PS50111"/>
    </source>
</evidence>
<evidence type="ECO:0000256" key="1">
    <source>
        <dbReference type="ARBA" id="ARBA00023224"/>
    </source>
</evidence>
<keyword evidence="4" id="KW-0175">Coiled coil</keyword>
<dbReference type="EMBL" id="JBHSOG010000016">
    <property type="protein sequence ID" value="MFC5768825.1"/>
    <property type="molecule type" value="Genomic_DNA"/>
</dbReference>
<proteinExistence type="inferred from homology"/>
<dbReference type="PROSITE" id="PS50111">
    <property type="entry name" value="CHEMOTAXIS_TRANSDUC_2"/>
    <property type="match status" value="1"/>
</dbReference>
<dbReference type="Gene3D" id="1.10.287.950">
    <property type="entry name" value="Methyl-accepting chemotaxis protein"/>
    <property type="match status" value="1"/>
</dbReference>
<evidence type="ECO:0000256" key="3">
    <source>
        <dbReference type="PROSITE-ProRule" id="PRU00284"/>
    </source>
</evidence>
<dbReference type="PROSITE" id="PS50885">
    <property type="entry name" value="HAMP"/>
    <property type="match status" value="1"/>
</dbReference>
<feature type="domain" description="HAMP" evidence="6">
    <location>
        <begin position="207"/>
        <end position="260"/>
    </location>
</feature>
<dbReference type="Pfam" id="PF00015">
    <property type="entry name" value="MCPsignal"/>
    <property type="match status" value="1"/>
</dbReference>
<dbReference type="CDD" id="cd06225">
    <property type="entry name" value="HAMP"/>
    <property type="match status" value="1"/>
</dbReference>
<sequence length="546" mass="57646">MSIRRQLITLLVVAAIALSCLAAVALHQFGRTASITRQLTDRAIPALLGASELKAGVKLLYLSAAGAVAAPDDHAAATFREGLDAELAALRQQLDEQRAQADSDTQRGIVAQAQDSLRAYGEALADVAGLRSSGQALLAEAALSGTAGPFSRELEQILDTLLVEKRRSKDAALQVVDAAHQDSTLVILLSLAATLAVLMLLGHRLYRRIVAPLRDMERTMGAIAADLDFSQRVPTHRDDELGQSMHAFNSLMDVVQRSLAEMKSAIRNNEATAAGMQQAAAELARIAASGNASTRDIQAAIKAIQQQIERIDGDTREAGGLTARSGEQATANSEVIREAVAHIQALAQGVGAAADRVYAMEAAGTKIAALVGEIREIADQTNLLALNAAIEAARAGESGRGFAVVADEVRKLAERVAAATRSIAGQVGEIDVTASASTELMRRVEADLKRNIELTGAAGQAMHDIELSARQVIAVVGEIGKQVRVGHDSGREIVSRADTMEALMAEAARAAEHTLTFADGVRSMSDRMRGIVDRFRIDEAMAGSGR</sequence>
<dbReference type="InterPro" id="IPR004090">
    <property type="entry name" value="Chemotax_Me-accpt_rcpt"/>
</dbReference>
<evidence type="ECO:0000313" key="8">
    <source>
        <dbReference type="Proteomes" id="UP001595974"/>
    </source>
</evidence>
<evidence type="ECO:0000256" key="4">
    <source>
        <dbReference type="SAM" id="Coils"/>
    </source>
</evidence>
<dbReference type="Gene3D" id="6.10.340.10">
    <property type="match status" value="1"/>
</dbReference>
<gene>
    <name evidence="7" type="ORF">ACFPTN_05525</name>
</gene>
<accession>A0ABW1ANG3</accession>
<comment type="caution">
    <text evidence="7">The sequence shown here is derived from an EMBL/GenBank/DDBJ whole genome shotgun (WGS) entry which is preliminary data.</text>
</comment>
<dbReference type="SMART" id="SM00283">
    <property type="entry name" value="MA"/>
    <property type="match status" value="1"/>
</dbReference>
<keyword evidence="8" id="KW-1185">Reference proteome</keyword>
<dbReference type="PANTHER" id="PTHR32089:SF112">
    <property type="entry name" value="LYSOZYME-LIKE PROTEIN-RELATED"/>
    <property type="match status" value="1"/>
</dbReference>
<keyword evidence="1 3" id="KW-0807">Transducer</keyword>
<name>A0ABW1ANG3_9RHOO</name>
<feature type="domain" description="Methyl-accepting transducer" evidence="5">
    <location>
        <begin position="265"/>
        <end position="516"/>
    </location>
</feature>
<feature type="coiled-coil region" evidence="4">
    <location>
        <begin position="80"/>
        <end position="107"/>
    </location>
</feature>
<evidence type="ECO:0000256" key="2">
    <source>
        <dbReference type="ARBA" id="ARBA00029447"/>
    </source>
</evidence>
<dbReference type="SUPFAM" id="SSF58104">
    <property type="entry name" value="Methyl-accepting chemotaxis protein (MCP) signaling domain"/>
    <property type="match status" value="1"/>
</dbReference>
<dbReference type="InterPro" id="IPR004089">
    <property type="entry name" value="MCPsignal_dom"/>
</dbReference>
<dbReference type="RefSeq" id="WP_096451189.1">
    <property type="nucleotide sequence ID" value="NZ_JBHSOG010000016.1"/>
</dbReference>
<dbReference type="PANTHER" id="PTHR32089">
    <property type="entry name" value="METHYL-ACCEPTING CHEMOTAXIS PROTEIN MCPB"/>
    <property type="match status" value="1"/>
</dbReference>
<dbReference type="PRINTS" id="PR00260">
    <property type="entry name" value="CHEMTRNSDUCR"/>
</dbReference>